<dbReference type="OrthoDB" id="10070023at2759"/>
<protein>
    <submittedName>
        <fullName evidence="2">Uncharacterized protein</fullName>
    </submittedName>
</protein>
<dbReference type="OMA" id="VHEMFME"/>
<reference evidence="3" key="1">
    <citation type="submission" date="2015-02" db="EMBL/GenBank/DDBJ databases">
        <title>Genome sequencing for Strongylocentrotus purpuratus.</title>
        <authorList>
            <person name="Murali S."/>
            <person name="Liu Y."/>
            <person name="Vee V."/>
            <person name="English A."/>
            <person name="Wang M."/>
            <person name="Skinner E."/>
            <person name="Han Y."/>
            <person name="Muzny D.M."/>
            <person name="Worley K.C."/>
            <person name="Gibbs R.A."/>
        </authorList>
    </citation>
    <scope>NUCLEOTIDE SEQUENCE</scope>
</reference>
<reference evidence="2" key="2">
    <citation type="submission" date="2021-01" db="UniProtKB">
        <authorList>
            <consortium name="EnsemblMetazoa"/>
        </authorList>
    </citation>
    <scope>IDENTIFICATION</scope>
</reference>
<dbReference type="Proteomes" id="UP000007110">
    <property type="component" value="Unassembled WGS sequence"/>
</dbReference>
<dbReference type="EnsemblMetazoa" id="XM_011682119">
    <property type="protein sequence ID" value="XP_011680421"/>
    <property type="gene ID" value="LOC105445947"/>
</dbReference>
<dbReference type="InParanoid" id="A0A7M7HQS8"/>
<name>A0A7M7HQS8_STRPU</name>
<feature type="region of interest" description="Disordered" evidence="1">
    <location>
        <begin position="114"/>
        <end position="169"/>
    </location>
</feature>
<evidence type="ECO:0000256" key="1">
    <source>
        <dbReference type="SAM" id="MobiDB-lite"/>
    </source>
</evidence>
<dbReference type="GeneID" id="105445947"/>
<keyword evidence="3" id="KW-1185">Reference proteome</keyword>
<dbReference type="RefSeq" id="XP_011680421.1">
    <property type="nucleotide sequence ID" value="XM_011682119.2"/>
</dbReference>
<proteinExistence type="predicted"/>
<dbReference type="AlphaFoldDB" id="A0A7M7HQS8"/>
<evidence type="ECO:0000313" key="2">
    <source>
        <dbReference type="EnsemblMetazoa" id="XP_011680421"/>
    </source>
</evidence>
<evidence type="ECO:0000313" key="3">
    <source>
        <dbReference type="Proteomes" id="UP000007110"/>
    </source>
</evidence>
<feature type="compositionally biased region" description="Polar residues" evidence="1">
    <location>
        <begin position="158"/>
        <end position="169"/>
    </location>
</feature>
<sequence>MLGYPRIHTPPESDNLVGKVHEMFMEMEKHLSEDPETFAEPFQAMLRSYKRLTTKSNLVSAVRMFGRYSGVNLARRKVKQKSQTTAILPTSGHSIRVQPLAIARRKLKIGGRRRLTAGRPTKQAAVDEHGYARGSQSSQLPRKRRAAAPHSLSHAVTMCQSLGKTHSAK</sequence>
<organism evidence="2 3">
    <name type="scientific">Strongylocentrotus purpuratus</name>
    <name type="common">Purple sea urchin</name>
    <dbReference type="NCBI Taxonomy" id="7668"/>
    <lineage>
        <taxon>Eukaryota</taxon>
        <taxon>Metazoa</taxon>
        <taxon>Echinodermata</taxon>
        <taxon>Eleutherozoa</taxon>
        <taxon>Echinozoa</taxon>
        <taxon>Echinoidea</taxon>
        <taxon>Euechinoidea</taxon>
        <taxon>Echinacea</taxon>
        <taxon>Camarodonta</taxon>
        <taxon>Echinidea</taxon>
        <taxon>Strongylocentrotidae</taxon>
        <taxon>Strongylocentrotus</taxon>
    </lineage>
</organism>
<accession>A0A7M7HQS8</accession>
<dbReference type="KEGG" id="spu:105445947"/>